<dbReference type="EnsemblMetazoa" id="SMAR015475-RA">
    <property type="protein sequence ID" value="SMAR015475-PA"/>
    <property type="gene ID" value="SMAR015475"/>
</dbReference>
<dbReference type="SFLD" id="SFLDS00028">
    <property type="entry name" value="Proline_Racemase"/>
    <property type="match status" value="1"/>
</dbReference>
<dbReference type="SUPFAM" id="SSF54506">
    <property type="entry name" value="Diaminopimelate epimerase-like"/>
    <property type="match status" value="1"/>
</dbReference>
<keyword evidence="5" id="KW-1185">Reference proteome</keyword>
<dbReference type="Pfam" id="PF05544">
    <property type="entry name" value="Pro_racemase"/>
    <property type="match status" value="1"/>
</dbReference>
<reference evidence="4" key="2">
    <citation type="submission" date="2015-02" db="UniProtKB">
        <authorList>
            <consortium name="EnsemblMetazoa"/>
        </authorList>
    </citation>
    <scope>IDENTIFICATION</scope>
</reference>
<dbReference type="Gene3D" id="3.10.310.10">
    <property type="entry name" value="Diaminopimelate Epimerase, Chain A, domain 1"/>
    <property type="match status" value="2"/>
</dbReference>
<accession>T1JNP6</accession>
<organism evidence="4 5">
    <name type="scientific">Strigamia maritima</name>
    <name type="common">European centipede</name>
    <name type="synonym">Geophilus maritimus</name>
    <dbReference type="NCBI Taxonomy" id="126957"/>
    <lineage>
        <taxon>Eukaryota</taxon>
        <taxon>Metazoa</taxon>
        <taxon>Ecdysozoa</taxon>
        <taxon>Arthropoda</taxon>
        <taxon>Myriapoda</taxon>
        <taxon>Chilopoda</taxon>
        <taxon>Pleurostigmophora</taxon>
        <taxon>Geophilomorpha</taxon>
        <taxon>Linotaeniidae</taxon>
        <taxon>Strigamia</taxon>
    </lineage>
</organism>
<dbReference type="GO" id="GO:0050346">
    <property type="term" value="F:trans-L-3-hydroxyproline dehydratase activity"/>
    <property type="evidence" value="ECO:0007669"/>
    <property type="project" value="UniProtKB-EC"/>
</dbReference>
<dbReference type="OMA" id="SHVLWTG"/>
<dbReference type="EMBL" id="JH431970">
    <property type="status" value="NOT_ANNOTATED_CDS"/>
    <property type="molecule type" value="Genomic_DNA"/>
</dbReference>
<evidence type="ECO:0000313" key="5">
    <source>
        <dbReference type="Proteomes" id="UP000014500"/>
    </source>
</evidence>
<evidence type="ECO:0000313" key="4">
    <source>
        <dbReference type="EnsemblMetazoa" id="SMAR015475-PA"/>
    </source>
</evidence>
<dbReference type="STRING" id="126957.T1JNP6"/>
<protein>
    <recommendedName>
        <fullName evidence="3">trans-L-3-hydroxyproline dehydratase</fullName>
        <ecNumber evidence="3">4.2.1.77</ecNumber>
    </recommendedName>
</protein>
<dbReference type="PANTHER" id="PTHR33442">
    <property type="entry name" value="TRANS-3-HYDROXY-L-PROLINE DEHYDRATASE"/>
    <property type="match status" value="1"/>
</dbReference>
<dbReference type="HOGENOM" id="CLU_036729_0_0_1"/>
<dbReference type="FunFam" id="3.10.310.10:FF:000003">
    <property type="entry name" value="Proline racemase"/>
    <property type="match status" value="1"/>
</dbReference>
<proteinExistence type="inferred from homology"/>
<evidence type="ECO:0000256" key="1">
    <source>
        <dbReference type="ARBA" id="ARBA00001148"/>
    </source>
</evidence>
<dbReference type="EC" id="4.2.1.77" evidence="3"/>
<dbReference type="Proteomes" id="UP000014500">
    <property type="component" value="Unassembled WGS sequence"/>
</dbReference>
<dbReference type="eggNOG" id="ENOG502QRPF">
    <property type="taxonomic scope" value="Eukaryota"/>
</dbReference>
<dbReference type="PhylomeDB" id="T1JNP6"/>
<comment type="catalytic activity">
    <reaction evidence="1">
        <text>trans-3-hydroxy-L-proline = 1-pyrroline-2-carboxylate + H2O</text>
        <dbReference type="Rhea" id="RHEA:10320"/>
        <dbReference type="ChEBI" id="CHEBI:15377"/>
        <dbReference type="ChEBI" id="CHEBI:39785"/>
        <dbReference type="ChEBI" id="CHEBI:57938"/>
        <dbReference type="EC" id="4.2.1.77"/>
    </reaction>
</comment>
<dbReference type="AlphaFoldDB" id="T1JNP6"/>
<evidence type="ECO:0000256" key="2">
    <source>
        <dbReference type="ARBA" id="ARBA00007529"/>
    </source>
</evidence>
<dbReference type="InterPro" id="IPR008794">
    <property type="entry name" value="Pro_racemase_fam"/>
</dbReference>
<dbReference type="PANTHER" id="PTHR33442:SF1">
    <property type="entry name" value="TRANS-3-HYDROXY-L-PROLINE DEHYDRATASE"/>
    <property type="match status" value="1"/>
</dbReference>
<dbReference type="PIRSF" id="PIRSF029792">
    <property type="entry name" value="Pro_racemase"/>
    <property type="match status" value="1"/>
</dbReference>
<reference evidence="5" key="1">
    <citation type="submission" date="2011-05" db="EMBL/GenBank/DDBJ databases">
        <authorList>
            <person name="Richards S.R."/>
            <person name="Qu J."/>
            <person name="Jiang H."/>
            <person name="Jhangiani S.N."/>
            <person name="Agravi P."/>
            <person name="Goodspeed R."/>
            <person name="Gross S."/>
            <person name="Mandapat C."/>
            <person name="Jackson L."/>
            <person name="Mathew T."/>
            <person name="Pu L."/>
            <person name="Thornton R."/>
            <person name="Saada N."/>
            <person name="Wilczek-Boney K.B."/>
            <person name="Lee S."/>
            <person name="Kovar C."/>
            <person name="Wu Y."/>
            <person name="Scherer S.E."/>
            <person name="Worley K.C."/>
            <person name="Muzny D.M."/>
            <person name="Gibbs R."/>
        </authorList>
    </citation>
    <scope>NUCLEOTIDE SEQUENCE</scope>
    <source>
        <strain evidence="5">Brora</strain>
    </source>
</reference>
<comment type="similarity">
    <text evidence="2">Belongs to the proline racemase family.</text>
</comment>
<name>T1JNP6_STRMM</name>
<sequence>MTSWKLNSIIELKTTEMHTAGEPVRIIESGYSEIKGTTLMEKRSFMKTNMDHIRQLLMREPRGHADMYGVILVEPDDPTAHIAALFLQNEGYSTMCGHVTMALGRYAVDKGLVKPVSPETRVNIQCPCGLVSAFVKYGKHGSGNVRFLSVPSFAFMLDVSDFRVDVPSIGEISVDIGYGGAYYAVVPASKLKVDITETPVKTLAELGGLVTKAVKKSLILTHPDNENLAFLYGTIITDGKDEFSDEPTKNVCVFAGQQVDRSPTGSGVTARIAIQYARNQILLGKKRCFSSCIDSQFFGTPVKETVCGKYPAIIVEVEGRSFYIGKSTFILELEDELNTGFLLKSALSDCVCNYHQAATVD</sequence>
<evidence type="ECO:0000256" key="3">
    <source>
        <dbReference type="ARBA" id="ARBA00013105"/>
    </source>
</evidence>